<keyword evidence="1" id="KW-1133">Transmembrane helix</keyword>
<dbReference type="Pfam" id="PF00756">
    <property type="entry name" value="Esterase"/>
    <property type="match status" value="1"/>
</dbReference>
<accession>A0A1F7YKM6</accession>
<dbReference type="SUPFAM" id="SSF53474">
    <property type="entry name" value="alpha/beta-Hydrolases"/>
    <property type="match status" value="1"/>
</dbReference>
<feature type="transmembrane region" description="Helical" evidence="1">
    <location>
        <begin position="12"/>
        <end position="33"/>
    </location>
</feature>
<dbReference type="AlphaFoldDB" id="A0A1F7YKM6"/>
<dbReference type="PANTHER" id="PTHR48098">
    <property type="entry name" value="ENTEROCHELIN ESTERASE-RELATED"/>
    <property type="match status" value="1"/>
</dbReference>
<dbReference type="InterPro" id="IPR050583">
    <property type="entry name" value="Mycobacterial_A85_antigen"/>
</dbReference>
<gene>
    <name evidence="2" type="ORF">A2628_03395</name>
</gene>
<dbReference type="Gene3D" id="3.40.50.1820">
    <property type="entry name" value="alpha/beta hydrolase"/>
    <property type="match status" value="1"/>
</dbReference>
<sequence length="305" mass="35108">MVVISGPKKFLLLFFLSIFLYGIFHWEVIFTGLQHSFYKLRNYGKNSSESKIDTFSFNSNSYAGLQKEAKVYLPKVYFEESDKQYPVLYLLHGFPGSDIDWLINADLQNKLDELVVSNKLPALIAVFPDGNGPIVKDSQYLNATTKINQLAEDYILELMEKIDASYRTLDKRESRAIGGISAGAYGAMNVGLHHNDKFGIIISHSGYFINNESITKKLINSDDFSANNPLEYLPNSELNPKTYIYFDIGEKDNKGYINQNQKLDEILRQKGIEHEFKITSGWHDWEVWRRNISFSLEFLGKYLEF</sequence>
<evidence type="ECO:0000313" key="3">
    <source>
        <dbReference type="Proteomes" id="UP000179221"/>
    </source>
</evidence>
<keyword evidence="1" id="KW-0472">Membrane</keyword>
<organism evidence="2 3">
    <name type="scientific">Candidatus Woesebacteria bacterium RIFCSPHIGHO2_01_FULL_40_22</name>
    <dbReference type="NCBI Taxonomy" id="1802499"/>
    <lineage>
        <taxon>Bacteria</taxon>
        <taxon>Candidatus Woeseibacteriota</taxon>
    </lineage>
</organism>
<dbReference type="GO" id="GO:0016747">
    <property type="term" value="F:acyltransferase activity, transferring groups other than amino-acyl groups"/>
    <property type="evidence" value="ECO:0007669"/>
    <property type="project" value="TreeGrafter"/>
</dbReference>
<evidence type="ECO:0008006" key="4">
    <source>
        <dbReference type="Google" id="ProtNLM"/>
    </source>
</evidence>
<dbReference type="InterPro" id="IPR000801">
    <property type="entry name" value="Esterase-like"/>
</dbReference>
<keyword evidence="1" id="KW-0812">Transmembrane</keyword>
<name>A0A1F7YKM6_9BACT</name>
<dbReference type="Proteomes" id="UP000179221">
    <property type="component" value="Unassembled WGS sequence"/>
</dbReference>
<dbReference type="EMBL" id="MGGL01000001">
    <property type="protein sequence ID" value="OGM27904.1"/>
    <property type="molecule type" value="Genomic_DNA"/>
</dbReference>
<proteinExistence type="predicted"/>
<dbReference type="InterPro" id="IPR029058">
    <property type="entry name" value="AB_hydrolase_fold"/>
</dbReference>
<evidence type="ECO:0000313" key="2">
    <source>
        <dbReference type="EMBL" id="OGM27904.1"/>
    </source>
</evidence>
<evidence type="ECO:0000256" key="1">
    <source>
        <dbReference type="SAM" id="Phobius"/>
    </source>
</evidence>
<comment type="caution">
    <text evidence="2">The sequence shown here is derived from an EMBL/GenBank/DDBJ whole genome shotgun (WGS) entry which is preliminary data.</text>
</comment>
<reference evidence="2 3" key="1">
    <citation type="journal article" date="2016" name="Nat. Commun.">
        <title>Thousands of microbial genomes shed light on interconnected biogeochemical processes in an aquifer system.</title>
        <authorList>
            <person name="Anantharaman K."/>
            <person name="Brown C.T."/>
            <person name="Hug L.A."/>
            <person name="Sharon I."/>
            <person name="Castelle C.J."/>
            <person name="Probst A.J."/>
            <person name="Thomas B.C."/>
            <person name="Singh A."/>
            <person name="Wilkins M.J."/>
            <person name="Karaoz U."/>
            <person name="Brodie E.L."/>
            <person name="Williams K.H."/>
            <person name="Hubbard S.S."/>
            <person name="Banfield J.F."/>
        </authorList>
    </citation>
    <scope>NUCLEOTIDE SEQUENCE [LARGE SCALE GENOMIC DNA]</scope>
</reference>
<dbReference type="PANTHER" id="PTHR48098:SF1">
    <property type="entry name" value="DIACYLGLYCEROL ACYLTRANSFERASE_MYCOLYLTRANSFERASE AG85A"/>
    <property type="match status" value="1"/>
</dbReference>
<protein>
    <recommendedName>
        <fullName evidence="4">Esterase</fullName>
    </recommendedName>
</protein>